<keyword evidence="2 4" id="KW-0863">Zinc-finger</keyword>
<keyword evidence="1 4" id="KW-0479">Metal-binding</keyword>
<evidence type="ECO:0000313" key="7">
    <source>
        <dbReference type="Proteomes" id="UP001162162"/>
    </source>
</evidence>
<organism evidence="6 7">
    <name type="scientific">Aromia moschata</name>
    <dbReference type="NCBI Taxonomy" id="1265417"/>
    <lineage>
        <taxon>Eukaryota</taxon>
        <taxon>Metazoa</taxon>
        <taxon>Ecdysozoa</taxon>
        <taxon>Arthropoda</taxon>
        <taxon>Hexapoda</taxon>
        <taxon>Insecta</taxon>
        <taxon>Pterygota</taxon>
        <taxon>Neoptera</taxon>
        <taxon>Endopterygota</taxon>
        <taxon>Coleoptera</taxon>
        <taxon>Polyphaga</taxon>
        <taxon>Cucujiformia</taxon>
        <taxon>Chrysomeloidea</taxon>
        <taxon>Cerambycidae</taxon>
        <taxon>Cerambycinae</taxon>
        <taxon>Callichromatini</taxon>
        <taxon>Aromia</taxon>
    </lineage>
</organism>
<evidence type="ECO:0000256" key="4">
    <source>
        <dbReference type="PROSITE-ProRule" id="PRU00723"/>
    </source>
</evidence>
<evidence type="ECO:0000256" key="2">
    <source>
        <dbReference type="ARBA" id="ARBA00022771"/>
    </source>
</evidence>
<dbReference type="PROSITE" id="PS50103">
    <property type="entry name" value="ZF_C3H1"/>
    <property type="match status" value="1"/>
</dbReference>
<dbReference type="PROSITE" id="PS00028">
    <property type="entry name" value="ZINC_FINGER_C2H2_1"/>
    <property type="match status" value="1"/>
</dbReference>
<accession>A0AAV8XBV2</accession>
<proteinExistence type="predicted"/>
<dbReference type="Pfam" id="PF00642">
    <property type="entry name" value="zf-CCCH"/>
    <property type="match status" value="1"/>
</dbReference>
<keyword evidence="7" id="KW-1185">Reference proteome</keyword>
<keyword evidence="3 4" id="KW-0862">Zinc</keyword>
<dbReference type="Gene3D" id="1.25.40.10">
    <property type="entry name" value="Tetratricopeptide repeat domain"/>
    <property type="match status" value="1"/>
</dbReference>
<dbReference type="SUPFAM" id="SSF90229">
    <property type="entry name" value="CCCH zinc finger"/>
    <property type="match status" value="1"/>
</dbReference>
<dbReference type="InterPro" id="IPR013087">
    <property type="entry name" value="Znf_C2H2_type"/>
</dbReference>
<dbReference type="InterPro" id="IPR036855">
    <property type="entry name" value="Znf_CCCH_sf"/>
</dbReference>
<evidence type="ECO:0000259" key="5">
    <source>
        <dbReference type="PROSITE" id="PS50103"/>
    </source>
</evidence>
<dbReference type="SUPFAM" id="SSF48452">
    <property type="entry name" value="TPR-like"/>
    <property type="match status" value="1"/>
</dbReference>
<sequence length="437" mass="50821">MSRSSHDAVDVYSTLLANKQNTVEKIVSYLTNRAECFSELNNHQAVVVDSKNVIKLSQDHGSYNVNLARKRLIHSLYLLKRYAEADVAARDWLILLQESDVNKEVKPLLEGLLGNFINCANSKQKTINLLKILDTNFCSSYSTSFKMDRPSSLVSCIYCNVSFVDKMELRAHCQTETHEMMIMSDDGHDWYWRPPPRGFKSDTYVLCENWKETGSCRYGIQCIQAHGEDELIEWKERFHYREMKLQRAREKELFGKSYTEELLEKWIQSPNPNTLMRDKIEDVEDYCSCLLSSTVSSKNSLHDWTFCLKTKRPLKAVALLQDTHRNHFFIGSILIKNCKIDLKNDQEWISPLLHHESMLPVEYRINVVFTTGIFGTFRQSVVFDFSAEPVLVKHLCVDVVPDSDLDKINEIRREMTVSIAERWTVHNSDILPFTPRW</sequence>
<dbReference type="SMART" id="SM00356">
    <property type="entry name" value="ZnF_C3H1"/>
    <property type="match status" value="1"/>
</dbReference>
<dbReference type="InterPro" id="IPR011990">
    <property type="entry name" value="TPR-like_helical_dom_sf"/>
</dbReference>
<feature type="zinc finger region" description="C3H1-type" evidence="4">
    <location>
        <begin position="201"/>
        <end position="229"/>
    </location>
</feature>
<dbReference type="EMBL" id="JAPWTK010000780">
    <property type="protein sequence ID" value="KAJ8936127.1"/>
    <property type="molecule type" value="Genomic_DNA"/>
</dbReference>
<reference evidence="6" key="1">
    <citation type="journal article" date="2023" name="Insect Mol. Biol.">
        <title>Genome sequencing provides insights into the evolution of gene families encoding plant cell wall-degrading enzymes in longhorned beetles.</title>
        <authorList>
            <person name="Shin N.R."/>
            <person name="Okamura Y."/>
            <person name="Kirsch R."/>
            <person name="Pauchet Y."/>
        </authorList>
    </citation>
    <scope>NUCLEOTIDE SEQUENCE</scope>
    <source>
        <strain evidence="6">AMC_N1</strain>
    </source>
</reference>
<dbReference type="AlphaFoldDB" id="A0AAV8XBV2"/>
<evidence type="ECO:0000256" key="1">
    <source>
        <dbReference type="ARBA" id="ARBA00022723"/>
    </source>
</evidence>
<feature type="domain" description="C3H1-type" evidence="5">
    <location>
        <begin position="201"/>
        <end position="229"/>
    </location>
</feature>
<dbReference type="Gene3D" id="4.10.1000.10">
    <property type="entry name" value="Zinc finger, CCCH-type"/>
    <property type="match status" value="1"/>
</dbReference>
<dbReference type="GO" id="GO:0008270">
    <property type="term" value="F:zinc ion binding"/>
    <property type="evidence" value="ECO:0007669"/>
    <property type="project" value="UniProtKB-KW"/>
</dbReference>
<dbReference type="Proteomes" id="UP001162162">
    <property type="component" value="Unassembled WGS sequence"/>
</dbReference>
<dbReference type="InterPro" id="IPR000571">
    <property type="entry name" value="Znf_CCCH"/>
</dbReference>
<name>A0AAV8XBV2_9CUCU</name>
<evidence type="ECO:0000256" key="3">
    <source>
        <dbReference type="ARBA" id="ARBA00022833"/>
    </source>
</evidence>
<evidence type="ECO:0000313" key="6">
    <source>
        <dbReference type="EMBL" id="KAJ8936127.1"/>
    </source>
</evidence>
<gene>
    <name evidence="6" type="ORF">NQ318_022209</name>
</gene>
<protein>
    <recommendedName>
        <fullName evidence="5">C3H1-type domain-containing protein</fullName>
    </recommendedName>
</protein>
<comment type="caution">
    <text evidence="6">The sequence shown here is derived from an EMBL/GenBank/DDBJ whole genome shotgun (WGS) entry which is preliminary data.</text>
</comment>